<evidence type="ECO:0000259" key="6">
    <source>
        <dbReference type="Pfam" id="PF00149"/>
    </source>
</evidence>
<protein>
    <recommendedName>
        <fullName evidence="5">Purple acid phosphatase</fullName>
        <ecNumber evidence="5">3.1.3.2</ecNumber>
    </recommendedName>
</protein>
<dbReference type="InterPro" id="IPR001258">
    <property type="entry name" value="NHL_repeat"/>
</dbReference>
<keyword evidence="5" id="KW-0378">Hydrolase</keyword>
<evidence type="ECO:0000256" key="5">
    <source>
        <dbReference type="RuleBase" id="RU361203"/>
    </source>
</evidence>
<gene>
    <name evidence="8" type="ORF">WKI299_LOCUS28861</name>
</gene>
<evidence type="ECO:0000256" key="3">
    <source>
        <dbReference type="ARBA" id="ARBA00023180"/>
    </source>
</evidence>
<evidence type="ECO:0000313" key="9">
    <source>
        <dbReference type="Proteomes" id="UP000663856"/>
    </source>
</evidence>
<dbReference type="GO" id="GO:0003993">
    <property type="term" value="F:acid phosphatase activity"/>
    <property type="evidence" value="ECO:0007669"/>
    <property type="project" value="UniProtKB-EC"/>
</dbReference>
<dbReference type="InterPro" id="IPR015914">
    <property type="entry name" value="PAPs_N"/>
</dbReference>
<feature type="repeat" description="NHL" evidence="4">
    <location>
        <begin position="520"/>
        <end position="551"/>
    </location>
</feature>
<dbReference type="CDD" id="cd05819">
    <property type="entry name" value="NHL"/>
    <property type="match status" value="1"/>
</dbReference>
<comment type="catalytic activity">
    <reaction evidence="5">
        <text>a phosphate monoester + H2O = an alcohol + phosphate</text>
        <dbReference type="Rhea" id="RHEA:15017"/>
        <dbReference type="ChEBI" id="CHEBI:15377"/>
        <dbReference type="ChEBI" id="CHEBI:30879"/>
        <dbReference type="ChEBI" id="CHEBI:43474"/>
        <dbReference type="ChEBI" id="CHEBI:67140"/>
        <dbReference type="EC" id="3.1.3.2"/>
    </reaction>
</comment>
<evidence type="ECO:0000259" key="7">
    <source>
        <dbReference type="Pfam" id="PF16656"/>
    </source>
</evidence>
<feature type="chain" id="PRO_5033103805" description="Purple acid phosphatase" evidence="5">
    <location>
        <begin position="19"/>
        <end position="605"/>
    </location>
</feature>
<proteinExistence type="inferred from homology"/>
<dbReference type="Gene3D" id="3.60.21.10">
    <property type="match status" value="1"/>
</dbReference>
<feature type="domain" description="Calcineurin-like phosphoesterase" evidence="6">
    <location>
        <begin position="134"/>
        <end position="297"/>
    </location>
</feature>
<keyword evidence="3" id="KW-0325">Glycoprotein</keyword>
<dbReference type="Proteomes" id="UP000663856">
    <property type="component" value="Unassembled WGS sequence"/>
</dbReference>
<dbReference type="Gene3D" id="2.60.40.380">
    <property type="entry name" value="Purple acid phosphatase-like, N-terminal"/>
    <property type="match status" value="1"/>
</dbReference>
<keyword evidence="2" id="KW-0677">Repeat</keyword>
<evidence type="ECO:0000256" key="4">
    <source>
        <dbReference type="PROSITE-ProRule" id="PRU00504"/>
    </source>
</evidence>
<comment type="caution">
    <text evidence="8">The sequence shown here is derived from an EMBL/GenBank/DDBJ whole genome shotgun (WGS) entry which is preliminary data.</text>
</comment>
<dbReference type="PROSITE" id="PS51125">
    <property type="entry name" value="NHL"/>
    <property type="match status" value="2"/>
</dbReference>
<dbReference type="PANTHER" id="PTHR45867:SF3">
    <property type="entry name" value="ACID PHOSPHATASE TYPE 7"/>
    <property type="match status" value="1"/>
</dbReference>
<organism evidence="8 9">
    <name type="scientific">Rotaria magnacalcarata</name>
    <dbReference type="NCBI Taxonomy" id="392030"/>
    <lineage>
        <taxon>Eukaryota</taxon>
        <taxon>Metazoa</taxon>
        <taxon>Spiralia</taxon>
        <taxon>Gnathifera</taxon>
        <taxon>Rotifera</taxon>
        <taxon>Eurotatoria</taxon>
        <taxon>Bdelloidea</taxon>
        <taxon>Philodinida</taxon>
        <taxon>Philodinidae</taxon>
        <taxon>Rotaria</taxon>
    </lineage>
</organism>
<name>A0A816X8B0_9BILA</name>
<feature type="repeat" description="NHL" evidence="4">
    <location>
        <begin position="566"/>
        <end position="602"/>
    </location>
</feature>
<dbReference type="Pfam" id="PF16656">
    <property type="entry name" value="Pur_ac_phosph_N"/>
    <property type="match status" value="1"/>
</dbReference>
<evidence type="ECO:0000256" key="2">
    <source>
        <dbReference type="ARBA" id="ARBA00022737"/>
    </source>
</evidence>
<dbReference type="InterPro" id="IPR004843">
    <property type="entry name" value="Calcineurin-like_PHP"/>
</dbReference>
<feature type="domain" description="Purple acid phosphatase N-terminal" evidence="7">
    <location>
        <begin position="31"/>
        <end position="123"/>
    </location>
</feature>
<evidence type="ECO:0000313" key="8">
    <source>
        <dbReference type="EMBL" id="CAF2143723.1"/>
    </source>
</evidence>
<dbReference type="SUPFAM" id="SSF63829">
    <property type="entry name" value="Calcium-dependent phosphotriesterase"/>
    <property type="match status" value="1"/>
</dbReference>
<dbReference type="Gene3D" id="2.40.10.500">
    <property type="match status" value="2"/>
</dbReference>
<sequence>MALLSGVLLVTFCNIVLSRTILFDDPIYGQPEQIHLSYGLDPTLMVVTWVTLNEINDSVVEYGQLDMFDKRATGNVSIFQDGGTEQRREYIHRVVLYDLIPGQKYFYHCGSDDYGWSPLFWFTAMRNDSNFTVRMAIYGDMGKDNAQSMARLQEETELGHFDLILHVGDMAYDMNDDNARFGDQYMNSIESIAAYIPYMTCPGNHENAYNFSQYVAKFSMPSSFNTYGGDSNHFYSFNVGPVHVVSFSTEFYYYLQYGFEQIVNQYKWLEEDLKNANKPENRAKQPWIITMGHRPMYCINIPANAKWSQNGVTIAGGNGSGNATNQLNSPCGLFVDDDQTVTIADWWNNRIIQWKNGDTTNGQVVAGGNGEGNGLNQLNGPTDVLIDKETDSLIICDYENQRVVRWSRRSGTTQGEILIDNIHCWGLAMDKQRYIYVSHYGINEVRRYQLGEQIGTLVAGGNGAGDGLNQLNVPTYLFVDRQQNVYVSDKWNHRVIKWEKGAKEGIVVAGGQGQGNALTQLYHPTGLFVDTLGTLYVADSRNHRIMRWTQGDNKQGTVVVGGNGQGAGANQFNYPTGLSFDRHGNLYVAEYGNNRVQRFSIEKDL</sequence>
<dbReference type="InterPro" id="IPR008963">
    <property type="entry name" value="Purple_acid_Pase-like_N"/>
</dbReference>
<dbReference type="SUPFAM" id="SSF49363">
    <property type="entry name" value="Purple acid phosphatase, N-terminal domain"/>
    <property type="match status" value="1"/>
</dbReference>
<dbReference type="SUPFAM" id="SSF56300">
    <property type="entry name" value="Metallo-dependent phosphatases"/>
    <property type="match status" value="1"/>
</dbReference>
<dbReference type="Pfam" id="PF01436">
    <property type="entry name" value="NHL"/>
    <property type="match status" value="2"/>
</dbReference>
<accession>A0A816X8B0</accession>
<dbReference type="PANTHER" id="PTHR45867">
    <property type="entry name" value="PURPLE ACID PHOSPHATASE"/>
    <property type="match status" value="1"/>
</dbReference>
<dbReference type="CDD" id="cd00839">
    <property type="entry name" value="MPP_PAPs"/>
    <property type="match status" value="1"/>
</dbReference>
<dbReference type="Pfam" id="PF00149">
    <property type="entry name" value="Metallophos"/>
    <property type="match status" value="1"/>
</dbReference>
<comment type="similarity">
    <text evidence="5">Belongs to the metallophosphoesterase superfamily. Purple acid phosphatase family.</text>
</comment>
<dbReference type="Gene3D" id="2.120.10.30">
    <property type="entry name" value="TolB, C-terminal domain"/>
    <property type="match status" value="1"/>
</dbReference>
<keyword evidence="1 5" id="KW-0732">Signal</keyword>
<dbReference type="InterPro" id="IPR029052">
    <property type="entry name" value="Metallo-depent_PP-like"/>
</dbReference>
<reference evidence="8" key="1">
    <citation type="submission" date="2021-02" db="EMBL/GenBank/DDBJ databases">
        <authorList>
            <person name="Nowell W R."/>
        </authorList>
    </citation>
    <scope>NUCLEOTIDE SEQUENCE</scope>
</reference>
<dbReference type="GO" id="GO:0046872">
    <property type="term" value="F:metal ion binding"/>
    <property type="evidence" value="ECO:0007669"/>
    <property type="project" value="InterPro"/>
</dbReference>
<dbReference type="InterPro" id="IPR041792">
    <property type="entry name" value="MPP_PAP"/>
</dbReference>
<dbReference type="EMBL" id="CAJNRF010012733">
    <property type="protein sequence ID" value="CAF2143723.1"/>
    <property type="molecule type" value="Genomic_DNA"/>
</dbReference>
<evidence type="ECO:0000256" key="1">
    <source>
        <dbReference type="ARBA" id="ARBA00022729"/>
    </source>
</evidence>
<dbReference type="AlphaFoldDB" id="A0A816X8B0"/>
<dbReference type="EC" id="3.1.3.2" evidence="5"/>
<feature type="signal peptide" evidence="5">
    <location>
        <begin position="1"/>
        <end position="18"/>
    </location>
</feature>
<dbReference type="InterPro" id="IPR011042">
    <property type="entry name" value="6-blade_b-propeller_TolB-like"/>
</dbReference>